<dbReference type="EMBL" id="MFGB01000020">
    <property type="protein sequence ID" value="OGF25693.1"/>
    <property type="molecule type" value="Genomic_DNA"/>
</dbReference>
<gene>
    <name evidence="1" type="ORF">A2227_00605</name>
</gene>
<reference evidence="1 2" key="1">
    <citation type="journal article" date="2016" name="Nat. Commun.">
        <title>Thousands of microbial genomes shed light on interconnected biogeochemical processes in an aquifer system.</title>
        <authorList>
            <person name="Anantharaman K."/>
            <person name="Brown C.T."/>
            <person name="Hug L.A."/>
            <person name="Sharon I."/>
            <person name="Castelle C.J."/>
            <person name="Probst A.J."/>
            <person name="Thomas B.C."/>
            <person name="Singh A."/>
            <person name="Wilkins M.J."/>
            <person name="Karaoz U."/>
            <person name="Brodie E.L."/>
            <person name="Williams K.H."/>
            <person name="Hubbard S.S."/>
            <person name="Banfield J.F."/>
        </authorList>
    </citation>
    <scope>NUCLEOTIDE SEQUENCE [LARGE SCALE GENOMIC DNA]</scope>
</reference>
<name>A0A1F5SGX5_9BACT</name>
<dbReference type="STRING" id="1797994.A2227_00605"/>
<evidence type="ECO:0000313" key="2">
    <source>
        <dbReference type="Proteomes" id="UP000178367"/>
    </source>
</evidence>
<sequence length="100" mass="11573">MFSRHRKFRNALKAATGKEHNRMIVAHFLKRGEEVPIDRHDADEWIIIDKGICSVLIGNTEYDIDAGSHIFTIHIPKRTEHAFVALSDIEYFVVKEIITE</sequence>
<dbReference type="InterPro" id="IPR014710">
    <property type="entry name" value="RmlC-like_jellyroll"/>
</dbReference>
<dbReference type="InterPro" id="IPR011051">
    <property type="entry name" value="RmlC_Cupin_sf"/>
</dbReference>
<protein>
    <recommendedName>
        <fullName evidence="3">Cupin 2 conserved barrel domain-containing protein</fullName>
    </recommendedName>
</protein>
<evidence type="ECO:0000313" key="1">
    <source>
        <dbReference type="EMBL" id="OGF25693.1"/>
    </source>
</evidence>
<accession>A0A1F5SGX5</accession>
<dbReference type="Proteomes" id="UP000178367">
    <property type="component" value="Unassembled WGS sequence"/>
</dbReference>
<dbReference type="SUPFAM" id="SSF51182">
    <property type="entry name" value="RmlC-like cupins"/>
    <property type="match status" value="1"/>
</dbReference>
<proteinExistence type="predicted"/>
<organism evidence="1 2">
    <name type="scientific">Candidatus Falkowbacteria bacterium RIFOXYA2_FULL_47_19</name>
    <dbReference type="NCBI Taxonomy" id="1797994"/>
    <lineage>
        <taxon>Bacteria</taxon>
        <taxon>Candidatus Falkowiibacteriota</taxon>
    </lineage>
</organism>
<dbReference type="Gene3D" id="2.60.120.10">
    <property type="entry name" value="Jelly Rolls"/>
    <property type="match status" value="1"/>
</dbReference>
<dbReference type="AlphaFoldDB" id="A0A1F5SGX5"/>
<comment type="caution">
    <text evidence="1">The sequence shown here is derived from an EMBL/GenBank/DDBJ whole genome shotgun (WGS) entry which is preliminary data.</text>
</comment>
<evidence type="ECO:0008006" key="3">
    <source>
        <dbReference type="Google" id="ProtNLM"/>
    </source>
</evidence>